<name>A0ABN8NWS3_9CNID</name>
<feature type="chain" id="PRO_5046924677" evidence="2">
    <location>
        <begin position="19"/>
        <end position="305"/>
    </location>
</feature>
<gene>
    <name evidence="3" type="ORF">PLOB_00031597</name>
</gene>
<dbReference type="Proteomes" id="UP001159405">
    <property type="component" value="Unassembled WGS sequence"/>
</dbReference>
<sequence length="305" mass="34210">MIKLIVPFTLAFLQDTLGKTMEIENTLESAAKIVSGMGQEFTNTFEVLGNIKEGFQDVLKHNLEDGFIQNLCYSVLCGGFMLLKCCYANLKKTIQEMEKEELPKRLHPYVREIRNYFESMEKKLQELDDIATEIWTTASTFLKDFAESKPRKYKLNAEEKFELKMLIRNFKRDLKTTEDKYKDADRALKSLQSELETYLTKEGVLAAGASALAGAGAGAACGVAKEILMGSQQLVDVAAKGAMLGAAVGALTAVYSINRKYEACVVEINSLQADLRILRSRIKENYPLLNDLKETMGDLNVVWRV</sequence>
<dbReference type="EMBL" id="CALNXK010000040">
    <property type="protein sequence ID" value="CAH3125082.1"/>
    <property type="molecule type" value="Genomic_DNA"/>
</dbReference>
<reference evidence="3 4" key="1">
    <citation type="submission" date="2022-05" db="EMBL/GenBank/DDBJ databases">
        <authorList>
            <consortium name="Genoscope - CEA"/>
            <person name="William W."/>
        </authorList>
    </citation>
    <scope>NUCLEOTIDE SEQUENCE [LARGE SCALE GENOMIC DNA]</scope>
</reference>
<accession>A0ABN8NWS3</accession>
<feature type="coiled-coil region" evidence="1">
    <location>
        <begin position="167"/>
        <end position="201"/>
    </location>
</feature>
<protein>
    <submittedName>
        <fullName evidence="3">Uncharacterized protein</fullName>
    </submittedName>
</protein>
<evidence type="ECO:0000313" key="3">
    <source>
        <dbReference type="EMBL" id="CAH3125082.1"/>
    </source>
</evidence>
<comment type="caution">
    <text evidence="3">The sequence shown here is derived from an EMBL/GenBank/DDBJ whole genome shotgun (WGS) entry which is preliminary data.</text>
</comment>
<feature type="signal peptide" evidence="2">
    <location>
        <begin position="1"/>
        <end position="18"/>
    </location>
</feature>
<evidence type="ECO:0000256" key="1">
    <source>
        <dbReference type="SAM" id="Coils"/>
    </source>
</evidence>
<evidence type="ECO:0000256" key="2">
    <source>
        <dbReference type="SAM" id="SignalP"/>
    </source>
</evidence>
<evidence type="ECO:0000313" key="4">
    <source>
        <dbReference type="Proteomes" id="UP001159405"/>
    </source>
</evidence>
<keyword evidence="2" id="KW-0732">Signal</keyword>
<keyword evidence="1" id="KW-0175">Coiled coil</keyword>
<proteinExistence type="predicted"/>
<organism evidence="3 4">
    <name type="scientific">Porites lobata</name>
    <dbReference type="NCBI Taxonomy" id="104759"/>
    <lineage>
        <taxon>Eukaryota</taxon>
        <taxon>Metazoa</taxon>
        <taxon>Cnidaria</taxon>
        <taxon>Anthozoa</taxon>
        <taxon>Hexacorallia</taxon>
        <taxon>Scleractinia</taxon>
        <taxon>Fungiina</taxon>
        <taxon>Poritidae</taxon>
        <taxon>Porites</taxon>
    </lineage>
</organism>
<keyword evidence="4" id="KW-1185">Reference proteome</keyword>